<protein>
    <submittedName>
        <fullName evidence="1">Uncharacterized protein</fullName>
    </submittedName>
</protein>
<dbReference type="Proteomes" id="UP000001704">
    <property type="component" value="Segment"/>
</dbReference>
<evidence type="ECO:0000313" key="2">
    <source>
        <dbReference type="Proteomes" id="UP000001704"/>
    </source>
</evidence>
<name>D4N4K2_9CAUD</name>
<reference evidence="1 2" key="1">
    <citation type="journal article" date="2010" name="Appl. Environ. Microbiol.">
        <title>Sequence analysis of Leuconostoc mesenteroides bacteriophage Phi1-A4 isolated from an industrial vegetable fermentation.</title>
        <authorList>
            <person name="Lu Z."/>
            <person name="Altermann E."/>
            <person name="Breidt F."/>
            <person name="Kozyavkin S."/>
        </authorList>
    </citation>
    <scope>NUCLEOTIDE SEQUENCE [LARGE SCALE GENOMIC DNA]</scope>
</reference>
<proteinExistence type="predicted"/>
<dbReference type="RefSeq" id="YP_009168359.1">
    <property type="nucleotide sequence ID" value="NC_027987.1"/>
</dbReference>
<dbReference type="EMBL" id="GQ451696">
    <property type="protein sequence ID" value="ADD71752.1"/>
    <property type="molecule type" value="Genomic_DNA"/>
</dbReference>
<accession>D4N4K2</accession>
<dbReference type="KEGG" id="vg:26041814"/>
<dbReference type="OrthoDB" id="23462at10239"/>
<dbReference type="GeneID" id="26041814"/>
<sequence>MYQNKIYRVTFFIKGLLEFRVIKKSDWELFEMNPEMDNKTIMRDITEIKRLMKEIHCEELVYNRKENHYEI</sequence>
<keyword evidence="2" id="KW-1185">Reference proteome</keyword>
<organism evidence="1 2">
    <name type="scientific">Leuconostoc phage 1-A4</name>
    <dbReference type="NCBI Taxonomy" id="745088"/>
    <lineage>
        <taxon>Viruses</taxon>
        <taxon>Duplodnaviria</taxon>
        <taxon>Heunggongvirae</taxon>
        <taxon>Uroviricota</taxon>
        <taxon>Caudoviricetes</taxon>
        <taxon>Mccleskeyvirinae</taxon>
        <taxon>Unaquatrovirus</taxon>
        <taxon>Unaquatrovirus uv1A4</taxon>
    </lineage>
</organism>
<gene>
    <name evidence="1" type="ORF">LM1A4_029</name>
</gene>
<evidence type="ECO:0000313" key="1">
    <source>
        <dbReference type="EMBL" id="ADD71752.1"/>
    </source>
</evidence>